<name>A0ABX3ZJB5_9BACL</name>
<evidence type="ECO:0000259" key="2">
    <source>
        <dbReference type="Pfam" id="PF08279"/>
    </source>
</evidence>
<sequence>MLIEVIILKKLLGEERRLELLALLKTAEQPMTGTDLAKRTNVSRQVIVNDMNLLKARNEPIVATSQGYIYMHNVQQTRLQRKIVCMHNPNEAKEELFILVDCGVMVESVIVEHPVYGEITASIMVSNRLEVEHFVKRVQETNALYLSALTDGTHLHVISSTSEESLNLAEEKLRQRGFLIEN</sequence>
<dbReference type="PANTHER" id="PTHR40068:SF1">
    <property type="entry name" value="TRANSCRIPTION REPRESSOR NIAR-RELATED"/>
    <property type="match status" value="1"/>
</dbReference>
<proteinExistence type="predicted"/>
<dbReference type="SUPFAM" id="SSF75500">
    <property type="entry name" value="Putative transcriptional regulator TM1602, C-terminal domain"/>
    <property type="match status" value="1"/>
</dbReference>
<organism evidence="3 4">
    <name type="scientific">Solibacillus kalamii</name>
    <dbReference type="NCBI Taxonomy" id="1748298"/>
    <lineage>
        <taxon>Bacteria</taxon>
        <taxon>Bacillati</taxon>
        <taxon>Bacillota</taxon>
        <taxon>Bacilli</taxon>
        <taxon>Bacillales</taxon>
        <taxon>Caryophanaceae</taxon>
        <taxon>Solibacillus</taxon>
    </lineage>
</organism>
<protein>
    <submittedName>
        <fullName evidence="3">Transcription repressor NadR</fullName>
    </submittedName>
</protein>
<dbReference type="InterPro" id="IPR036388">
    <property type="entry name" value="WH-like_DNA-bd_sf"/>
</dbReference>
<feature type="domain" description="3H" evidence="1">
    <location>
        <begin position="83"/>
        <end position="179"/>
    </location>
</feature>
<dbReference type="InterPro" id="IPR036390">
    <property type="entry name" value="WH_DNA-bd_sf"/>
</dbReference>
<dbReference type="Pfam" id="PF08279">
    <property type="entry name" value="HTH_11"/>
    <property type="match status" value="1"/>
</dbReference>
<dbReference type="InterPro" id="IPR013196">
    <property type="entry name" value="HTH_11"/>
</dbReference>
<evidence type="ECO:0000313" key="4">
    <source>
        <dbReference type="Proteomes" id="UP000196594"/>
    </source>
</evidence>
<gene>
    <name evidence="3" type="ORF">CBM15_04795</name>
</gene>
<dbReference type="PIRSF" id="PIRSF037847">
    <property type="entry name" value="NiaR"/>
    <property type="match status" value="1"/>
</dbReference>
<dbReference type="SUPFAM" id="SSF46785">
    <property type="entry name" value="Winged helix' DNA-binding domain"/>
    <property type="match status" value="1"/>
</dbReference>
<accession>A0ABX3ZJB5</accession>
<dbReference type="EMBL" id="NHNT01000002">
    <property type="protein sequence ID" value="OUZ39829.1"/>
    <property type="molecule type" value="Genomic_DNA"/>
</dbReference>
<dbReference type="Pfam" id="PF02829">
    <property type="entry name" value="3H"/>
    <property type="match status" value="1"/>
</dbReference>
<comment type="caution">
    <text evidence="3">The sequence shown here is derived from an EMBL/GenBank/DDBJ whole genome shotgun (WGS) entry which is preliminary data.</text>
</comment>
<feature type="domain" description="Helix-turn-helix type 11" evidence="2">
    <location>
        <begin position="16"/>
        <end position="69"/>
    </location>
</feature>
<dbReference type="PANTHER" id="PTHR40068">
    <property type="entry name" value="TRANSCRIPTION REPRESSOR NIAR-RELATED"/>
    <property type="match status" value="1"/>
</dbReference>
<dbReference type="Proteomes" id="UP000196594">
    <property type="component" value="Unassembled WGS sequence"/>
</dbReference>
<evidence type="ECO:0000259" key="1">
    <source>
        <dbReference type="Pfam" id="PF02829"/>
    </source>
</evidence>
<keyword evidence="4" id="KW-1185">Reference proteome</keyword>
<evidence type="ECO:0000313" key="3">
    <source>
        <dbReference type="EMBL" id="OUZ39829.1"/>
    </source>
</evidence>
<reference evidence="3 4" key="1">
    <citation type="journal article" date="2017" name="Int. J. Syst. Evol. Microbiol.">
        <title>Solibacillus kalamii sp. nov., isolated from a high-efficiency particulate arrestance filter system used in the International Space Station.</title>
        <authorList>
            <person name="Checinska Sielaff A."/>
            <person name="Kumar R.M."/>
            <person name="Pal D."/>
            <person name="Mayilraj S."/>
            <person name="Venkateswaran K."/>
        </authorList>
    </citation>
    <scope>NUCLEOTIDE SEQUENCE [LARGE SCALE GENOMIC DNA]</scope>
    <source>
        <strain evidence="3 4">ISSFR-015</strain>
    </source>
</reference>
<dbReference type="InterPro" id="IPR026043">
    <property type="entry name" value="NadR"/>
</dbReference>
<dbReference type="InterPro" id="IPR004173">
    <property type="entry name" value="3H_domain"/>
</dbReference>
<dbReference type="Gene3D" id="1.10.10.10">
    <property type="entry name" value="Winged helix-like DNA-binding domain superfamily/Winged helix DNA-binding domain"/>
    <property type="match status" value="1"/>
</dbReference>
<dbReference type="InterPro" id="IPR035922">
    <property type="entry name" value="3H_dom_sf"/>
</dbReference>
<dbReference type="Gene3D" id="3.30.1340.20">
    <property type="entry name" value="3H domain"/>
    <property type="match status" value="1"/>
</dbReference>